<dbReference type="Proteomes" id="UP000008810">
    <property type="component" value="Chromosome 5"/>
</dbReference>
<sequence length="148" mass="16140">MHVLWLIQFESMHFAENLKAEAVPEEARGAAQGGENCLKSSSVLNELQGGENCTAGPRSLAPRLFASAVPRMPLPHAAGRRRMLRIGGHVRWIVQSINKSVLHAPFIQPFPCEVLTTRKNTQPSAYHVCGAPPSLPAQHVRPVRASPP</sequence>
<keyword evidence="3" id="KW-1185">Reference proteome</keyword>
<reference evidence="1 2" key="1">
    <citation type="journal article" date="2010" name="Nature">
        <title>Genome sequencing and analysis of the model grass Brachypodium distachyon.</title>
        <authorList>
            <consortium name="International Brachypodium Initiative"/>
        </authorList>
    </citation>
    <scope>NUCLEOTIDE SEQUENCE [LARGE SCALE GENOMIC DNA]</scope>
    <source>
        <strain evidence="1 2">Bd21</strain>
    </source>
</reference>
<name>A0A2K2CF42_BRADI</name>
<evidence type="ECO:0000313" key="2">
    <source>
        <dbReference type="EnsemblPlants" id="PNT60641"/>
    </source>
</evidence>
<gene>
    <name evidence="1" type="ORF">BRADI_5g02798v3</name>
</gene>
<reference evidence="1" key="2">
    <citation type="submission" date="2017-06" db="EMBL/GenBank/DDBJ databases">
        <title>WGS assembly of Brachypodium distachyon.</title>
        <authorList>
            <consortium name="The International Brachypodium Initiative"/>
            <person name="Lucas S."/>
            <person name="Harmon-Smith M."/>
            <person name="Lail K."/>
            <person name="Tice H."/>
            <person name="Grimwood J."/>
            <person name="Bruce D."/>
            <person name="Barry K."/>
            <person name="Shu S."/>
            <person name="Lindquist E."/>
            <person name="Wang M."/>
            <person name="Pitluck S."/>
            <person name="Vogel J.P."/>
            <person name="Garvin D.F."/>
            <person name="Mockler T.C."/>
            <person name="Schmutz J."/>
            <person name="Rokhsar D."/>
            <person name="Bevan M.W."/>
        </authorList>
    </citation>
    <scope>NUCLEOTIDE SEQUENCE</scope>
    <source>
        <strain evidence="1">Bd21</strain>
    </source>
</reference>
<feature type="non-terminal residue" evidence="1">
    <location>
        <position position="148"/>
    </location>
</feature>
<dbReference type="InParanoid" id="A0A2K2CF42"/>
<proteinExistence type="predicted"/>
<protein>
    <submittedName>
        <fullName evidence="1 2">Uncharacterized protein</fullName>
    </submittedName>
</protein>
<reference evidence="2" key="3">
    <citation type="submission" date="2018-08" db="UniProtKB">
        <authorList>
            <consortium name="EnsemblPlants"/>
        </authorList>
    </citation>
    <scope>IDENTIFICATION</scope>
    <source>
        <strain evidence="2">cv. Bd21</strain>
    </source>
</reference>
<dbReference type="AlphaFoldDB" id="A0A2K2CF42"/>
<organism evidence="1">
    <name type="scientific">Brachypodium distachyon</name>
    <name type="common">Purple false brome</name>
    <name type="synonym">Trachynia distachya</name>
    <dbReference type="NCBI Taxonomy" id="15368"/>
    <lineage>
        <taxon>Eukaryota</taxon>
        <taxon>Viridiplantae</taxon>
        <taxon>Streptophyta</taxon>
        <taxon>Embryophyta</taxon>
        <taxon>Tracheophyta</taxon>
        <taxon>Spermatophyta</taxon>
        <taxon>Magnoliopsida</taxon>
        <taxon>Liliopsida</taxon>
        <taxon>Poales</taxon>
        <taxon>Poaceae</taxon>
        <taxon>BOP clade</taxon>
        <taxon>Pooideae</taxon>
        <taxon>Stipodae</taxon>
        <taxon>Brachypodieae</taxon>
        <taxon>Brachypodium</taxon>
    </lineage>
</organism>
<evidence type="ECO:0000313" key="3">
    <source>
        <dbReference type="Proteomes" id="UP000008810"/>
    </source>
</evidence>
<dbReference type="EnsemblPlants" id="PNT60641">
    <property type="protein sequence ID" value="PNT60641"/>
    <property type="gene ID" value="BRADI_5g02798v3"/>
</dbReference>
<evidence type="ECO:0000313" key="1">
    <source>
        <dbReference type="EMBL" id="PNT60641.1"/>
    </source>
</evidence>
<accession>A0A2K2CF42</accession>
<dbReference type="EMBL" id="CM000884">
    <property type="protein sequence ID" value="PNT60641.1"/>
    <property type="molecule type" value="Genomic_DNA"/>
</dbReference>
<dbReference type="Gramene" id="PNT60641">
    <property type="protein sequence ID" value="PNT60641"/>
    <property type="gene ID" value="BRADI_5g02798v3"/>
</dbReference>